<evidence type="ECO:0000313" key="2">
    <source>
        <dbReference type="Proteomes" id="UP000325779"/>
    </source>
</evidence>
<accession>A0ABD7VKH6</accession>
<name>A0ABD7VKH6_PSEFL</name>
<evidence type="ECO:0008006" key="3">
    <source>
        <dbReference type="Google" id="ProtNLM"/>
    </source>
</evidence>
<gene>
    <name evidence="1" type="ORF">PS732_04250</name>
</gene>
<reference evidence="1 2" key="1">
    <citation type="submission" date="2019-09" db="EMBL/GenBank/DDBJ databases">
        <authorList>
            <person name="Chandra G."/>
            <person name="Truman W A."/>
        </authorList>
    </citation>
    <scope>NUCLEOTIDE SEQUENCE [LARGE SCALE GENOMIC DNA]</scope>
    <source>
        <strain evidence="1">PS732</strain>
    </source>
</reference>
<evidence type="ECO:0000313" key="1">
    <source>
        <dbReference type="EMBL" id="VVP28232.1"/>
    </source>
</evidence>
<dbReference type="Proteomes" id="UP000325779">
    <property type="component" value="Unassembled WGS sequence"/>
</dbReference>
<dbReference type="EMBL" id="CABVIJ010000021">
    <property type="protein sequence ID" value="VVP28232.1"/>
    <property type="molecule type" value="Genomic_DNA"/>
</dbReference>
<organism evidence="1 2">
    <name type="scientific">Pseudomonas fluorescens</name>
    <dbReference type="NCBI Taxonomy" id="294"/>
    <lineage>
        <taxon>Bacteria</taxon>
        <taxon>Pseudomonadati</taxon>
        <taxon>Pseudomonadota</taxon>
        <taxon>Gammaproteobacteria</taxon>
        <taxon>Pseudomonadales</taxon>
        <taxon>Pseudomonadaceae</taxon>
        <taxon>Pseudomonas</taxon>
    </lineage>
</organism>
<dbReference type="AlphaFoldDB" id="A0ABD7VKH6"/>
<comment type="caution">
    <text evidence="1">The sequence shown here is derived from an EMBL/GenBank/DDBJ whole genome shotgun (WGS) entry which is preliminary data.</text>
</comment>
<sequence length="190" mass="21856">MFDQDQSYTADINIENLFQPDVLEAAVETEDEIGCVLRIHLLVEQLLNFYIDQKRVAELKPFIKEPREFSQKLALATAFGMPTQFAAVAHQINNIRNKSAHRMSATLGDGDVQQLARLVNKMIEIQPEFNQVEKTTIQISRVRPDEVFVYDDSGNRIKFLISSLCFWRVALGWLLKDAAFRKLKADKQRV</sequence>
<proteinExistence type="predicted"/>
<protein>
    <recommendedName>
        <fullName evidence="3">DUF4145 domain-containing protein</fullName>
    </recommendedName>
</protein>
<dbReference type="RefSeq" id="WP_150597802.1">
    <property type="nucleotide sequence ID" value="NZ_CABVIJ010000021.1"/>
</dbReference>